<protein>
    <submittedName>
        <fullName evidence="2">Uncharacterized protein</fullName>
    </submittedName>
</protein>
<evidence type="ECO:0000313" key="3">
    <source>
        <dbReference type="Proteomes" id="UP000676649"/>
    </source>
</evidence>
<dbReference type="EMBL" id="CP073754">
    <property type="protein sequence ID" value="QWF70062.1"/>
    <property type="molecule type" value="Genomic_DNA"/>
</dbReference>
<dbReference type="RefSeq" id="WP_215580865.1">
    <property type="nucleotide sequence ID" value="NZ_CP073754.1"/>
</dbReference>
<feature type="signal peptide" evidence="1">
    <location>
        <begin position="1"/>
        <end position="20"/>
    </location>
</feature>
<dbReference type="KEGG" id="mpad:KEF85_11955"/>
<evidence type="ECO:0000256" key="1">
    <source>
        <dbReference type="SAM" id="SignalP"/>
    </source>
</evidence>
<dbReference type="Proteomes" id="UP000676649">
    <property type="component" value="Chromosome"/>
</dbReference>
<sequence>MRTMLICIIFLMVVSRVGRAADNDFSICAVAGFYAANHNQFLTDLAERIAAKNNLFGDERCTLALKAGKDTGGRFSKPNEQRTDSDNLIIRQATHFSNLIYDSILSRVKF</sequence>
<evidence type="ECO:0000313" key="2">
    <source>
        <dbReference type="EMBL" id="QWF70062.1"/>
    </source>
</evidence>
<dbReference type="AlphaFoldDB" id="A0A975MLL9"/>
<keyword evidence="1" id="KW-0732">Signal</keyword>
<keyword evidence="3" id="KW-1185">Reference proteome</keyword>
<reference evidence="2" key="1">
    <citation type="submission" date="2021-04" db="EMBL/GenBank/DDBJ databases">
        <title>Draft genome sequence data of methanotrophic Methylovulum sp. strain S1L and Methylomonas sp. strain S2AM isolated from boreal lake water columns.</title>
        <authorList>
            <person name="Rissanen A.J."/>
            <person name="Mangayil R."/>
            <person name="Svenning M.M."/>
            <person name="Khanongnuch R."/>
        </authorList>
    </citation>
    <scope>NUCLEOTIDE SEQUENCE</scope>
    <source>
        <strain evidence="2">S2AM</strain>
    </source>
</reference>
<name>A0A975MLL9_9GAMM</name>
<accession>A0A975MLL9</accession>
<organism evidence="2 3">
    <name type="scientific">Methylomonas paludis</name>
    <dbReference type="NCBI Taxonomy" id="1173101"/>
    <lineage>
        <taxon>Bacteria</taxon>
        <taxon>Pseudomonadati</taxon>
        <taxon>Pseudomonadota</taxon>
        <taxon>Gammaproteobacteria</taxon>
        <taxon>Methylococcales</taxon>
        <taxon>Methylococcaceae</taxon>
        <taxon>Methylomonas</taxon>
    </lineage>
</organism>
<gene>
    <name evidence="2" type="ORF">KEF85_11955</name>
</gene>
<proteinExistence type="predicted"/>
<feature type="chain" id="PRO_5037423039" evidence="1">
    <location>
        <begin position="21"/>
        <end position="110"/>
    </location>
</feature>